<dbReference type="Proteomes" id="UP000821845">
    <property type="component" value="Chromosome 2"/>
</dbReference>
<evidence type="ECO:0000313" key="1">
    <source>
        <dbReference type="EMBL" id="KAH6939249.1"/>
    </source>
</evidence>
<sequence>MAAHCVATAHGPQQVGDNRMRGSVVREARAAAAAARGTEEGGGGPTERARPAAADARPSTHMVPGGGAHLFKRQEEGEDRCDTGAPAAGRWCRQLPEAPSRGKRLDQPPHPPFRSPSQPQSDGAWSALATSPVTSAKDDFTRRAGPRAGATRNDSPGPQRTFLCRGREK</sequence>
<protein>
    <submittedName>
        <fullName evidence="1">Uncharacterized protein</fullName>
    </submittedName>
</protein>
<comment type="caution">
    <text evidence="1">The sequence shown here is derived from an EMBL/GenBank/DDBJ whole genome shotgun (WGS) entry which is preliminary data.</text>
</comment>
<organism evidence="1 2">
    <name type="scientific">Hyalomma asiaticum</name>
    <name type="common">Tick</name>
    <dbReference type="NCBI Taxonomy" id="266040"/>
    <lineage>
        <taxon>Eukaryota</taxon>
        <taxon>Metazoa</taxon>
        <taxon>Ecdysozoa</taxon>
        <taxon>Arthropoda</taxon>
        <taxon>Chelicerata</taxon>
        <taxon>Arachnida</taxon>
        <taxon>Acari</taxon>
        <taxon>Parasitiformes</taxon>
        <taxon>Ixodida</taxon>
        <taxon>Ixodoidea</taxon>
        <taxon>Ixodidae</taxon>
        <taxon>Hyalomminae</taxon>
        <taxon>Hyalomma</taxon>
    </lineage>
</organism>
<keyword evidence="2" id="KW-1185">Reference proteome</keyword>
<proteinExistence type="predicted"/>
<gene>
    <name evidence="1" type="ORF">HPB50_016573</name>
</gene>
<name>A0ACB7T2W1_HYAAI</name>
<reference evidence="1" key="1">
    <citation type="submission" date="2020-05" db="EMBL/GenBank/DDBJ databases">
        <title>Large-scale comparative analyses of tick genomes elucidate their genetic diversity and vector capacities.</title>
        <authorList>
            <person name="Jia N."/>
            <person name="Wang J."/>
            <person name="Shi W."/>
            <person name="Du L."/>
            <person name="Sun Y."/>
            <person name="Zhan W."/>
            <person name="Jiang J."/>
            <person name="Wang Q."/>
            <person name="Zhang B."/>
            <person name="Ji P."/>
            <person name="Sakyi L.B."/>
            <person name="Cui X."/>
            <person name="Yuan T."/>
            <person name="Jiang B."/>
            <person name="Yang W."/>
            <person name="Lam T.T.-Y."/>
            <person name="Chang Q."/>
            <person name="Ding S."/>
            <person name="Wang X."/>
            <person name="Zhu J."/>
            <person name="Ruan X."/>
            <person name="Zhao L."/>
            <person name="Wei J."/>
            <person name="Que T."/>
            <person name="Du C."/>
            <person name="Cheng J."/>
            <person name="Dai P."/>
            <person name="Han X."/>
            <person name="Huang E."/>
            <person name="Gao Y."/>
            <person name="Liu J."/>
            <person name="Shao H."/>
            <person name="Ye R."/>
            <person name="Li L."/>
            <person name="Wei W."/>
            <person name="Wang X."/>
            <person name="Wang C."/>
            <person name="Yang T."/>
            <person name="Huo Q."/>
            <person name="Li W."/>
            <person name="Guo W."/>
            <person name="Chen H."/>
            <person name="Zhou L."/>
            <person name="Ni X."/>
            <person name="Tian J."/>
            <person name="Zhou Y."/>
            <person name="Sheng Y."/>
            <person name="Liu T."/>
            <person name="Pan Y."/>
            <person name="Xia L."/>
            <person name="Li J."/>
            <person name="Zhao F."/>
            <person name="Cao W."/>
        </authorList>
    </citation>
    <scope>NUCLEOTIDE SEQUENCE</scope>
    <source>
        <strain evidence="1">Hyas-2018</strain>
    </source>
</reference>
<evidence type="ECO:0000313" key="2">
    <source>
        <dbReference type="Proteomes" id="UP000821845"/>
    </source>
</evidence>
<dbReference type="EMBL" id="CM023482">
    <property type="protein sequence ID" value="KAH6939249.1"/>
    <property type="molecule type" value="Genomic_DNA"/>
</dbReference>
<accession>A0ACB7T2W1</accession>